<reference evidence="3 4" key="1">
    <citation type="submission" date="2014-09" db="EMBL/GenBank/DDBJ databases">
        <title>Sporocytophaga myxococcoides PG-01 genome sequencing.</title>
        <authorList>
            <person name="Liu L."/>
            <person name="Gao P.J."/>
            <person name="Chen G.J."/>
            <person name="Wang L.S."/>
        </authorList>
    </citation>
    <scope>NUCLEOTIDE SEQUENCE [LARGE SCALE GENOMIC DNA]</scope>
    <source>
        <strain evidence="3 4">PG-01</strain>
    </source>
</reference>
<dbReference type="PANTHER" id="PTHR33371">
    <property type="entry name" value="INTERMEMBRANE PHOSPHOLIPID TRANSPORT SYSTEM BINDING PROTEIN MLAD-RELATED"/>
    <property type="match status" value="1"/>
</dbReference>
<name>A0A098L870_9BACT</name>
<keyword evidence="1" id="KW-0812">Transmembrane</keyword>
<keyword evidence="4" id="KW-1185">Reference proteome</keyword>
<dbReference type="EMBL" id="BBLT01000001">
    <property type="protein sequence ID" value="GAL82796.1"/>
    <property type="molecule type" value="Genomic_DNA"/>
</dbReference>
<feature type="domain" description="Mce/MlaD" evidence="2">
    <location>
        <begin position="36"/>
        <end position="112"/>
    </location>
</feature>
<dbReference type="AlphaFoldDB" id="A0A098L870"/>
<protein>
    <submittedName>
        <fullName evidence="3">ABC transporter permease</fullName>
    </submittedName>
</protein>
<dbReference type="Proteomes" id="UP000030185">
    <property type="component" value="Unassembled WGS sequence"/>
</dbReference>
<dbReference type="RefSeq" id="WP_045456849.1">
    <property type="nucleotide sequence ID" value="NZ_BBLT01000001.1"/>
</dbReference>
<proteinExistence type="predicted"/>
<organism evidence="3 4">
    <name type="scientific">Sporocytophaga myxococcoides</name>
    <dbReference type="NCBI Taxonomy" id="153721"/>
    <lineage>
        <taxon>Bacteria</taxon>
        <taxon>Pseudomonadati</taxon>
        <taxon>Bacteroidota</taxon>
        <taxon>Cytophagia</taxon>
        <taxon>Cytophagales</taxon>
        <taxon>Cytophagaceae</taxon>
        <taxon>Sporocytophaga</taxon>
    </lineage>
</organism>
<dbReference type="InterPro" id="IPR052336">
    <property type="entry name" value="MlaD_Phospholipid_Transporter"/>
</dbReference>
<evidence type="ECO:0000313" key="3">
    <source>
        <dbReference type="EMBL" id="GAL82796.1"/>
    </source>
</evidence>
<dbReference type="eggNOG" id="COG1463">
    <property type="taxonomic scope" value="Bacteria"/>
</dbReference>
<evidence type="ECO:0000256" key="1">
    <source>
        <dbReference type="SAM" id="Phobius"/>
    </source>
</evidence>
<comment type="caution">
    <text evidence="3">The sequence shown here is derived from an EMBL/GenBank/DDBJ whole genome shotgun (WGS) entry which is preliminary data.</text>
</comment>
<evidence type="ECO:0000313" key="4">
    <source>
        <dbReference type="Proteomes" id="UP000030185"/>
    </source>
</evidence>
<evidence type="ECO:0000259" key="2">
    <source>
        <dbReference type="Pfam" id="PF02470"/>
    </source>
</evidence>
<dbReference type="InterPro" id="IPR003399">
    <property type="entry name" value="Mce/MlaD"/>
</dbReference>
<dbReference type="STRING" id="153721.MYP_22"/>
<keyword evidence="1" id="KW-0472">Membrane</keyword>
<feature type="transmembrane region" description="Helical" evidence="1">
    <location>
        <begin position="7"/>
        <end position="27"/>
    </location>
</feature>
<keyword evidence="1" id="KW-1133">Transmembrane helix</keyword>
<dbReference type="PANTHER" id="PTHR33371:SF4">
    <property type="entry name" value="INTERMEMBRANE PHOSPHOLIPID TRANSPORT SYSTEM BINDING PROTEIN MLAD"/>
    <property type="match status" value="1"/>
</dbReference>
<dbReference type="Pfam" id="PF02470">
    <property type="entry name" value="MlaD"/>
    <property type="match status" value="1"/>
</dbReference>
<accession>A0A098L870</accession>
<sequence>MKISKEVKVGLLALVAGVILYIGFNFLKGVDFFSPTKKYYIVYNQIDGLTVSNPVTLNGMTIGRVDNLKMVTSQNNKIVVQIQVDEHIVLGDSTSAFIANTDLLGGKSIDLKLGKNSRTFENGDTLKGKIEKNITEMLSEKAIPILTNLDSTVVNLNKIFGDELGTSVKTTLHNFELASGDLKLLIGENRKNLYAITSNLSAMTSSLAQTEKELKPLIAKMNHFADSLNDLELKATVANANKAMENLSSITNKINSGQGSIGALVNDKAFIDNLNSAVKNMDKLVIDLRNNPKHYFSPLGQKPKKGYVAPE</sequence>
<gene>
    <name evidence="3" type="ORF">MYP_22</name>
</gene>